<evidence type="ECO:0000256" key="1">
    <source>
        <dbReference type="ARBA" id="ARBA00010996"/>
    </source>
</evidence>
<proteinExistence type="inferred from homology"/>
<comment type="similarity">
    <text evidence="1">Belongs to the SCO1/2 family.</text>
</comment>
<dbReference type="EMBL" id="CP046566">
    <property type="protein sequence ID" value="QGW29918.1"/>
    <property type="molecule type" value="Genomic_DNA"/>
</dbReference>
<feature type="binding site" evidence="2">
    <location>
        <position position="78"/>
    </location>
    <ligand>
        <name>Cu cation</name>
        <dbReference type="ChEBI" id="CHEBI:23378"/>
    </ligand>
</feature>
<name>A0A6I6GQF8_9BACT</name>
<feature type="binding site" evidence="2">
    <location>
        <position position="74"/>
    </location>
    <ligand>
        <name>Cu cation</name>
        <dbReference type="ChEBI" id="CHEBI:23378"/>
    </ligand>
</feature>
<keyword evidence="2" id="KW-0479">Metal-binding</keyword>
<feature type="disulfide bond" description="Redox-active" evidence="3">
    <location>
        <begin position="74"/>
        <end position="78"/>
    </location>
</feature>
<dbReference type="InterPro" id="IPR036249">
    <property type="entry name" value="Thioredoxin-like_sf"/>
</dbReference>
<keyword evidence="4" id="KW-0472">Membrane</keyword>
<dbReference type="PANTHER" id="PTHR12151">
    <property type="entry name" value="ELECTRON TRANSPORT PROTIN SCO1/SENC FAMILY MEMBER"/>
    <property type="match status" value="1"/>
</dbReference>
<keyword evidence="4" id="KW-0812">Transmembrane</keyword>
<evidence type="ECO:0000313" key="5">
    <source>
        <dbReference type="EMBL" id="QGW29918.1"/>
    </source>
</evidence>
<dbReference type="AlphaFoldDB" id="A0A6I6GQF8"/>
<reference evidence="5 6" key="1">
    <citation type="submission" date="2019-11" db="EMBL/GenBank/DDBJ databases">
        <authorList>
            <person name="Im W.T."/>
        </authorList>
    </citation>
    <scope>NUCLEOTIDE SEQUENCE [LARGE SCALE GENOMIC DNA]</scope>
    <source>
        <strain evidence="5 6">SB-02</strain>
    </source>
</reference>
<accession>A0A6I6GQF8</accession>
<dbReference type="Gene3D" id="3.40.30.10">
    <property type="entry name" value="Glutaredoxin"/>
    <property type="match status" value="1"/>
</dbReference>
<dbReference type="InterPro" id="IPR003782">
    <property type="entry name" value="SCO1/SenC"/>
</dbReference>
<feature type="binding site" evidence="2">
    <location>
        <position position="165"/>
    </location>
    <ligand>
        <name>Cu cation</name>
        <dbReference type="ChEBI" id="CHEBI:23378"/>
    </ligand>
</feature>
<evidence type="ECO:0000256" key="3">
    <source>
        <dbReference type="PIRSR" id="PIRSR603782-2"/>
    </source>
</evidence>
<dbReference type="KEGG" id="fls:GLV81_18945"/>
<keyword evidence="3" id="KW-1015">Disulfide bond</keyword>
<keyword evidence="2" id="KW-0186">Copper</keyword>
<dbReference type="Pfam" id="PF02630">
    <property type="entry name" value="SCO1-SenC"/>
    <property type="match status" value="1"/>
</dbReference>
<dbReference type="GO" id="GO:0046872">
    <property type="term" value="F:metal ion binding"/>
    <property type="evidence" value="ECO:0007669"/>
    <property type="project" value="UniProtKB-KW"/>
</dbReference>
<dbReference type="PANTHER" id="PTHR12151:SF25">
    <property type="entry name" value="LINALOOL DEHYDRATASE_ISOMERASE DOMAIN-CONTAINING PROTEIN"/>
    <property type="match status" value="1"/>
</dbReference>
<sequence length="219" mass="24941">MSTNKKLLIYGLAFVATLAGFYFFLFKGTDNWKSKLPVLSYVKPFAFVNQQGDTVRQEAYAGKVYVANYFFVTCTGVCPNMNGKLKTVYQAYQQEKSFAILSHTCQPEYDSIPQLKRYCDSIGADGKQWQFVTGNKLELYNMARESYHIDDPKNNVGDINDQFLHSQFLALVDKQGRVRGIYDGLKQKEVNALKEDIGQLLKESDRSSFVNNIFGNSPR</sequence>
<gene>
    <name evidence="5" type="ORF">GLV81_18945</name>
</gene>
<dbReference type="CDD" id="cd02968">
    <property type="entry name" value="SCO"/>
    <property type="match status" value="1"/>
</dbReference>
<keyword evidence="6" id="KW-1185">Reference proteome</keyword>
<dbReference type="Proteomes" id="UP000426027">
    <property type="component" value="Chromosome"/>
</dbReference>
<evidence type="ECO:0000256" key="2">
    <source>
        <dbReference type="PIRSR" id="PIRSR603782-1"/>
    </source>
</evidence>
<dbReference type="SUPFAM" id="SSF52833">
    <property type="entry name" value="Thioredoxin-like"/>
    <property type="match status" value="1"/>
</dbReference>
<evidence type="ECO:0000313" key="6">
    <source>
        <dbReference type="Proteomes" id="UP000426027"/>
    </source>
</evidence>
<evidence type="ECO:0000256" key="4">
    <source>
        <dbReference type="SAM" id="Phobius"/>
    </source>
</evidence>
<organism evidence="5 6">
    <name type="scientific">Phnomibacter ginsenosidimutans</name>
    <dbReference type="NCBI Taxonomy" id="2676868"/>
    <lineage>
        <taxon>Bacteria</taxon>
        <taxon>Pseudomonadati</taxon>
        <taxon>Bacteroidota</taxon>
        <taxon>Chitinophagia</taxon>
        <taxon>Chitinophagales</taxon>
        <taxon>Chitinophagaceae</taxon>
        <taxon>Phnomibacter</taxon>
    </lineage>
</organism>
<feature type="transmembrane region" description="Helical" evidence="4">
    <location>
        <begin position="7"/>
        <end position="26"/>
    </location>
</feature>
<dbReference type="RefSeq" id="WP_157480597.1">
    <property type="nucleotide sequence ID" value="NZ_CP046566.1"/>
</dbReference>
<keyword evidence="4" id="KW-1133">Transmembrane helix</keyword>
<protein>
    <submittedName>
        <fullName evidence="5">SCO family protein</fullName>
    </submittedName>
</protein>